<evidence type="ECO:0000313" key="2">
    <source>
        <dbReference type="Proteomes" id="UP000663842"/>
    </source>
</evidence>
<gene>
    <name evidence="1" type="ORF">UXM345_LOCUS29586</name>
</gene>
<dbReference type="EMBL" id="CAJOBF010007336">
    <property type="protein sequence ID" value="CAF4229938.1"/>
    <property type="molecule type" value="Genomic_DNA"/>
</dbReference>
<evidence type="ECO:0000313" key="1">
    <source>
        <dbReference type="EMBL" id="CAF4229938.1"/>
    </source>
</evidence>
<name>A0A820DCE5_9BILA</name>
<organism evidence="1 2">
    <name type="scientific">Rotaria magnacalcarata</name>
    <dbReference type="NCBI Taxonomy" id="392030"/>
    <lineage>
        <taxon>Eukaryota</taxon>
        <taxon>Metazoa</taxon>
        <taxon>Spiralia</taxon>
        <taxon>Gnathifera</taxon>
        <taxon>Rotifera</taxon>
        <taxon>Eurotatoria</taxon>
        <taxon>Bdelloidea</taxon>
        <taxon>Philodinida</taxon>
        <taxon>Philodinidae</taxon>
        <taxon>Rotaria</taxon>
    </lineage>
</organism>
<comment type="caution">
    <text evidence="1">The sequence shown here is derived from an EMBL/GenBank/DDBJ whole genome shotgun (WGS) entry which is preliminary data.</text>
</comment>
<reference evidence="1" key="1">
    <citation type="submission" date="2021-02" db="EMBL/GenBank/DDBJ databases">
        <authorList>
            <person name="Nowell W R."/>
        </authorList>
    </citation>
    <scope>NUCLEOTIDE SEQUENCE</scope>
</reference>
<accession>A0A820DCE5</accession>
<sequence length="264" mass="30751">MSPTSYSKDFPSMLEYLLYRAALFHLQPINLYHHHFCLKHWKYLTSAEKKRCNVCRLLREQDSASSSDVRLVSKPLAIGIWEEGQPANNLGMYDRPICAYEADIVWRHIMDDEYENSIDEKGFDVVMSAINNALDESNRYSIKRQILAIIARFSGIDVSIDKVVQLQKTLQICRNYIKIDYKTHMSNSSTIADHCSVFGLSDSKDNDWNEECDHTHTDKCEDCCLLDNTLAEIELILKDNDEMTEAIRLRHLTLFNRQRNLIYE</sequence>
<dbReference type="AlphaFoldDB" id="A0A820DCE5"/>
<dbReference type="Proteomes" id="UP000663842">
    <property type="component" value="Unassembled WGS sequence"/>
</dbReference>
<proteinExistence type="predicted"/>
<protein>
    <submittedName>
        <fullName evidence="1">Uncharacterized protein</fullName>
    </submittedName>
</protein>